<gene>
    <name evidence="4" type="ORF">M5K25_023057</name>
</gene>
<evidence type="ECO:0000256" key="2">
    <source>
        <dbReference type="ARBA" id="ARBA00023216"/>
    </source>
</evidence>
<organism evidence="4 5">
    <name type="scientific">Dendrobium thyrsiflorum</name>
    <name type="common">Pinecone-like raceme dendrobium</name>
    <name type="synonym">Orchid</name>
    <dbReference type="NCBI Taxonomy" id="117978"/>
    <lineage>
        <taxon>Eukaryota</taxon>
        <taxon>Viridiplantae</taxon>
        <taxon>Streptophyta</taxon>
        <taxon>Embryophyta</taxon>
        <taxon>Tracheophyta</taxon>
        <taxon>Spermatophyta</taxon>
        <taxon>Magnoliopsida</taxon>
        <taxon>Liliopsida</taxon>
        <taxon>Asparagales</taxon>
        <taxon>Orchidaceae</taxon>
        <taxon>Epidendroideae</taxon>
        <taxon>Malaxideae</taxon>
        <taxon>Dendrobiinae</taxon>
        <taxon>Dendrobium</taxon>
    </lineage>
</organism>
<dbReference type="SUPFAM" id="SSF47874">
    <property type="entry name" value="Annexin"/>
    <property type="match status" value="1"/>
</dbReference>
<dbReference type="Proteomes" id="UP001552299">
    <property type="component" value="Unassembled WGS sequence"/>
</dbReference>
<evidence type="ECO:0000313" key="5">
    <source>
        <dbReference type="Proteomes" id="UP001552299"/>
    </source>
</evidence>
<dbReference type="Gene3D" id="1.10.220.10">
    <property type="entry name" value="Annexin"/>
    <property type="match status" value="1"/>
</dbReference>
<keyword evidence="5" id="KW-1185">Reference proteome</keyword>
<proteinExistence type="predicted"/>
<keyword evidence="2" id="KW-0041">Annexin</keyword>
<dbReference type="InterPro" id="IPR037104">
    <property type="entry name" value="Annexin_sf"/>
</dbReference>
<name>A0ABD0UE57_DENTH</name>
<comment type="caution">
    <text evidence="4">The sequence shown here is derived from an EMBL/GenBank/DDBJ whole genome shotgun (WGS) entry which is preliminary data.</text>
</comment>
<keyword evidence="1" id="KW-0677">Repeat</keyword>
<evidence type="ECO:0000256" key="1">
    <source>
        <dbReference type="ARBA" id="ARBA00022737"/>
    </source>
</evidence>
<dbReference type="InterPro" id="IPR018502">
    <property type="entry name" value="Annexin_repeat"/>
</dbReference>
<accession>A0ABD0UE57</accession>
<sequence>MPPLEPPSREHISIRIERTIEFIGRIEDFYHRGADFKRGRRESDEGGRDELMSMWMNLSLFDSMLSVLLIRSGLLSSGTRHEEFEGFSLKMPRDCPVLWKSQICQRPTVGCSPGSWIVEMCLSCFLSSQLDRINGVESRRRAGVEKGSTKVWLCVMRRSSMKQSQIANSLIKTIQSPEKHFAKQLRRAMVTGDSQEVLIRMLVTRSGIDIKNIDSAFSEKTGWSLESLIRNEFNCSSHENSLGWNASSPTFSYSTWVVNSDSSGGLSPEIHSTHSGSTQPLPESDADDTTTKIVTCPSSTQMFSGCSSEESSLGVTSHLSDHRPIAFAEDFNLSVDLEIEARAAWDMMRRGRLNLDFGLQTLQYCQRDISEKQIMLLDIGAKLRVLRLVLTSSCF</sequence>
<feature type="region of interest" description="Disordered" evidence="3">
    <location>
        <begin position="267"/>
        <end position="288"/>
    </location>
</feature>
<dbReference type="EMBL" id="JANQDX010000017">
    <property type="protein sequence ID" value="KAL0908556.1"/>
    <property type="molecule type" value="Genomic_DNA"/>
</dbReference>
<evidence type="ECO:0000256" key="3">
    <source>
        <dbReference type="SAM" id="MobiDB-lite"/>
    </source>
</evidence>
<protein>
    <submittedName>
        <fullName evidence="4">Uncharacterized protein</fullName>
    </submittedName>
</protein>
<dbReference type="AlphaFoldDB" id="A0ABD0UE57"/>
<evidence type="ECO:0000313" key="4">
    <source>
        <dbReference type="EMBL" id="KAL0908556.1"/>
    </source>
</evidence>
<reference evidence="4 5" key="1">
    <citation type="journal article" date="2024" name="Plant Biotechnol. J.">
        <title>Dendrobium thyrsiflorum genome and its molecular insights into genes involved in important horticultural traits.</title>
        <authorList>
            <person name="Chen B."/>
            <person name="Wang J.Y."/>
            <person name="Zheng P.J."/>
            <person name="Li K.L."/>
            <person name="Liang Y.M."/>
            <person name="Chen X.F."/>
            <person name="Zhang C."/>
            <person name="Zhao X."/>
            <person name="He X."/>
            <person name="Zhang G.Q."/>
            <person name="Liu Z.J."/>
            <person name="Xu Q."/>
        </authorList>
    </citation>
    <scope>NUCLEOTIDE SEQUENCE [LARGE SCALE GENOMIC DNA]</scope>
    <source>
        <strain evidence="4">GZMU011</strain>
    </source>
</reference>
<dbReference type="Pfam" id="PF00191">
    <property type="entry name" value="Annexin"/>
    <property type="match status" value="1"/>
</dbReference>